<dbReference type="Pfam" id="PF00069">
    <property type="entry name" value="Pkinase"/>
    <property type="match status" value="1"/>
</dbReference>
<dbReference type="EMBL" id="QEKI01000007">
    <property type="protein sequence ID" value="PVY40380.1"/>
    <property type="molecule type" value="Genomic_DNA"/>
</dbReference>
<keyword evidence="2" id="KW-0418">Kinase</keyword>
<keyword evidence="2" id="KW-0808">Transferase</keyword>
<dbReference type="RefSeq" id="WP_116543697.1">
    <property type="nucleotide sequence ID" value="NZ_QEKI01000007.1"/>
</dbReference>
<comment type="caution">
    <text evidence="2">The sequence shown here is derived from an EMBL/GenBank/DDBJ whole genome shotgun (WGS) entry which is preliminary data.</text>
</comment>
<organism evidence="2 3">
    <name type="scientific">Pontibacter virosus</name>
    <dbReference type="NCBI Taxonomy" id="1765052"/>
    <lineage>
        <taxon>Bacteria</taxon>
        <taxon>Pseudomonadati</taxon>
        <taxon>Bacteroidota</taxon>
        <taxon>Cytophagia</taxon>
        <taxon>Cytophagales</taxon>
        <taxon>Hymenobacteraceae</taxon>
        <taxon>Pontibacter</taxon>
    </lineage>
</organism>
<dbReference type="PANTHER" id="PTHR44167">
    <property type="entry name" value="OVARIAN-SPECIFIC SERINE/THREONINE-PROTEIN KINASE LOK-RELATED"/>
    <property type="match status" value="1"/>
</dbReference>
<dbReference type="OrthoDB" id="9813021at2"/>
<evidence type="ECO:0000313" key="2">
    <source>
        <dbReference type="EMBL" id="PVY40380.1"/>
    </source>
</evidence>
<evidence type="ECO:0000313" key="3">
    <source>
        <dbReference type="Proteomes" id="UP000245466"/>
    </source>
</evidence>
<dbReference type="Gene3D" id="1.10.510.10">
    <property type="entry name" value="Transferase(Phosphotransferase) domain 1"/>
    <property type="match status" value="1"/>
</dbReference>
<accession>A0A2U1AVF5</accession>
<dbReference type="InterPro" id="IPR008271">
    <property type="entry name" value="Ser/Thr_kinase_AS"/>
</dbReference>
<gene>
    <name evidence="2" type="ORF">C8E01_1079</name>
</gene>
<dbReference type="SMART" id="SM00220">
    <property type="entry name" value="S_TKc"/>
    <property type="match status" value="1"/>
</dbReference>
<sequence length="264" mass="30156">MPIYDFSPAFTERFGITGSFKDLKRGGQKTVYFVNQGDKRITLKLFHTASKDARMIRELEIYEKFKDLDGIPKISSIQDFEGEIVVFEEYIEGVTLTDAVSDFIGQDDKVIELTERLVNILTPIWLNDFVHRDIKPDNIILQDGGIPVLLDFGIARDLGADSLTASGFQPHSWPFAAPEQYAGRKELVDYRTDFFSLGVLAYHLYSGTLPFGQTQEEISNCFKSNQQNFSMNEHCRLKPFLAEVLKFSPAERPRLIEQIKSLLR</sequence>
<dbReference type="InterPro" id="IPR011009">
    <property type="entry name" value="Kinase-like_dom_sf"/>
</dbReference>
<dbReference type="PROSITE" id="PS50011">
    <property type="entry name" value="PROTEIN_KINASE_DOM"/>
    <property type="match status" value="1"/>
</dbReference>
<feature type="domain" description="Protein kinase" evidence="1">
    <location>
        <begin position="17"/>
        <end position="264"/>
    </location>
</feature>
<proteinExistence type="predicted"/>
<keyword evidence="3" id="KW-1185">Reference proteome</keyword>
<dbReference type="InterPro" id="IPR000719">
    <property type="entry name" value="Prot_kinase_dom"/>
</dbReference>
<dbReference type="AlphaFoldDB" id="A0A2U1AVF5"/>
<dbReference type="PANTHER" id="PTHR44167:SF24">
    <property type="entry name" value="SERINE_THREONINE-PROTEIN KINASE CHK2"/>
    <property type="match status" value="1"/>
</dbReference>
<dbReference type="PROSITE" id="PS00108">
    <property type="entry name" value="PROTEIN_KINASE_ST"/>
    <property type="match status" value="1"/>
</dbReference>
<dbReference type="GO" id="GO:0005524">
    <property type="term" value="F:ATP binding"/>
    <property type="evidence" value="ECO:0007669"/>
    <property type="project" value="InterPro"/>
</dbReference>
<dbReference type="GO" id="GO:0004672">
    <property type="term" value="F:protein kinase activity"/>
    <property type="evidence" value="ECO:0007669"/>
    <property type="project" value="InterPro"/>
</dbReference>
<dbReference type="Proteomes" id="UP000245466">
    <property type="component" value="Unassembled WGS sequence"/>
</dbReference>
<protein>
    <submittedName>
        <fullName evidence="2">Serine/threonine-protein kinase</fullName>
    </submittedName>
</protein>
<dbReference type="SUPFAM" id="SSF56112">
    <property type="entry name" value="Protein kinase-like (PK-like)"/>
    <property type="match status" value="1"/>
</dbReference>
<name>A0A2U1AVF5_9BACT</name>
<evidence type="ECO:0000259" key="1">
    <source>
        <dbReference type="PROSITE" id="PS50011"/>
    </source>
</evidence>
<reference evidence="2 3" key="1">
    <citation type="submission" date="2018-04" db="EMBL/GenBank/DDBJ databases">
        <title>Genomic Encyclopedia of Type Strains, Phase IV (KMG-IV): sequencing the most valuable type-strain genomes for metagenomic binning, comparative biology and taxonomic classification.</title>
        <authorList>
            <person name="Goeker M."/>
        </authorList>
    </citation>
    <scope>NUCLEOTIDE SEQUENCE [LARGE SCALE GENOMIC DNA]</scope>
    <source>
        <strain evidence="2 3">DSM 100231</strain>
    </source>
</reference>